<dbReference type="Pfam" id="PF08064">
    <property type="entry name" value="UME"/>
    <property type="match status" value="1"/>
</dbReference>
<dbReference type="PROSITE" id="PS51189">
    <property type="entry name" value="FAT"/>
    <property type="match status" value="1"/>
</dbReference>
<dbReference type="InterPro" id="IPR012993">
    <property type="entry name" value="UME"/>
</dbReference>
<organism evidence="17 18">
    <name type="scientific">Aedes aegypti</name>
    <name type="common">Yellowfever mosquito</name>
    <name type="synonym">Culex aegypti</name>
    <dbReference type="NCBI Taxonomy" id="7159"/>
    <lineage>
        <taxon>Eukaryota</taxon>
        <taxon>Metazoa</taxon>
        <taxon>Ecdysozoa</taxon>
        <taxon>Arthropoda</taxon>
        <taxon>Hexapoda</taxon>
        <taxon>Insecta</taxon>
        <taxon>Pterygota</taxon>
        <taxon>Neoptera</taxon>
        <taxon>Endopterygota</taxon>
        <taxon>Diptera</taxon>
        <taxon>Nematocera</taxon>
        <taxon>Culicoidea</taxon>
        <taxon>Culicidae</taxon>
        <taxon>Culicinae</taxon>
        <taxon>Aedini</taxon>
        <taxon>Aedes</taxon>
        <taxon>Stegomyia</taxon>
    </lineage>
</organism>
<dbReference type="PhylomeDB" id="Q16TZ4"/>
<dbReference type="Pfam" id="PF02259">
    <property type="entry name" value="FAT"/>
    <property type="match status" value="1"/>
</dbReference>
<gene>
    <name evidence="17" type="ORF">AaeL_AAEL010069</name>
</gene>
<dbReference type="InterPro" id="IPR011009">
    <property type="entry name" value="Kinase-like_dom_sf"/>
</dbReference>
<dbReference type="Gene3D" id="3.30.1010.10">
    <property type="entry name" value="Phosphatidylinositol 3-kinase Catalytic Subunit, Chain A, domain 4"/>
    <property type="match status" value="1"/>
</dbReference>
<dbReference type="GO" id="GO:0000077">
    <property type="term" value="P:DNA damage checkpoint signaling"/>
    <property type="evidence" value="ECO:0007669"/>
    <property type="project" value="TreeGrafter"/>
</dbReference>
<proteinExistence type="inferred from homology"/>
<evidence type="ECO:0000256" key="12">
    <source>
        <dbReference type="ARBA" id="ARBA00024420"/>
    </source>
</evidence>
<dbReference type="InterPro" id="IPR050517">
    <property type="entry name" value="DDR_Repair_Kinase"/>
</dbReference>
<evidence type="ECO:0000256" key="7">
    <source>
        <dbReference type="ARBA" id="ARBA00022763"/>
    </source>
</evidence>
<dbReference type="GO" id="GO:0004674">
    <property type="term" value="F:protein serine/threonine kinase activity"/>
    <property type="evidence" value="ECO:0007669"/>
    <property type="project" value="UniProtKB-KW"/>
</dbReference>
<dbReference type="PROSITE" id="PS51190">
    <property type="entry name" value="FATC"/>
    <property type="match status" value="1"/>
</dbReference>
<keyword evidence="11" id="KW-0539">Nucleus</keyword>
<reference evidence="17" key="3">
    <citation type="submission" date="2012-09" db="EMBL/GenBank/DDBJ databases">
        <authorList>
            <consortium name="VectorBase"/>
        </authorList>
    </citation>
    <scope>NUCLEOTIDE SEQUENCE</scope>
    <source>
        <strain evidence="17">Liverpool</strain>
    </source>
</reference>
<dbReference type="GO" id="GO:0000723">
    <property type="term" value="P:telomere maintenance"/>
    <property type="evidence" value="ECO:0007669"/>
    <property type="project" value="TreeGrafter"/>
</dbReference>
<dbReference type="eggNOG" id="KOG0890">
    <property type="taxonomic scope" value="Eukaryota"/>
</dbReference>
<evidence type="ECO:0000259" key="14">
    <source>
        <dbReference type="PROSITE" id="PS50290"/>
    </source>
</evidence>
<evidence type="ECO:0000256" key="9">
    <source>
        <dbReference type="ARBA" id="ARBA00022840"/>
    </source>
</evidence>
<dbReference type="PROSITE" id="PS50290">
    <property type="entry name" value="PI3_4_KINASE_3"/>
    <property type="match status" value="1"/>
</dbReference>
<dbReference type="GO" id="GO:0006281">
    <property type="term" value="P:DNA repair"/>
    <property type="evidence" value="ECO:0007669"/>
    <property type="project" value="UniProtKB-KW"/>
</dbReference>
<dbReference type="EC" id="2.7.11.1" evidence="3"/>
<evidence type="ECO:0000256" key="6">
    <source>
        <dbReference type="ARBA" id="ARBA00022741"/>
    </source>
</evidence>
<reference evidence="17" key="1">
    <citation type="submission" date="2005-10" db="EMBL/GenBank/DDBJ databases">
        <authorList>
            <person name="Loftus B.J."/>
            <person name="Nene V.M."/>
            <person name="Hannick L.I."/>
            <person name="Bidwell S."/>
            <person name="Haas B."/>
            <person name="Amedeo P."/>
            <person name="Orvis J."/>
            <person name="Wortman J.R."/>
            <person name="White O.R."/>
            <person name="Salzberg S."/>
            <person name="Shumway M."/>
            <person name="Koo H."/>
            <person name="Zhao Y."/>
            <person name="Holmes M."/>
            <person name="Miller J."/>
            <person name="Schatz M."/>
            <person name="Pop M."/>
            <person name="Pai G."/>
            <person name="Utterback T."/>
            <person name="Rogers Y.-H."/>
            <person name="Kravitz S."/>
            <person name="Fraser C.M."/>
        </authorList>
    </citation>
    <scope>NUCLEOTIDE SEQUENCE</scope>
    <source>
        <strain evidence="17">Liverpool</strain>
    </source>
</reference>
<dbReference type="InterPro" id="IPR003151">
    <property type="entry name" value="PIK-rel_kinase_FAT"/>
</dbReference>
<dbReference type="Pfam" id="PF25030">
    <property type="entry name" value="M-HEAT_ATR"/>
    <property type="match status" value="1"/>
</dbReference>
<reference evidence="17" key="2">
    <citation type="journal article" date="2007" name="Science">
        <title>Genome sequence of Aedes aegypti, a major arbovirus vector.</title>
        <authorList>
            <person name="Nene V."/>
            <person name="Wortman J.R."/>
            <person name="Lawson D."/>
            <person name="Haas B."/>
            <person name="Kodira C."/>
            <person name="Tu Z.J."/>
            <person name="Loftus B."/>
            <person name="Xi Z."/>
            <person name="Megy K."/>
            <person name="Grabherr M."/>
            <person name="Ren Q."/>
            <person name="Zdobnov E.M."/>
            <person name="Lobo N.F."/>
            <person name="Campbell K.S."/>
            <person name="Brown S.E."/>
            <person name="Bonaldo M.F."/>
            <person name="Zhu J."/>
            <person name="Sinkins S.P."/>
            <person name="Hogenkamp D.G."/>
            <person name="Amedeo P."/>
            <person name="Arensburger P."/>
            <person name="Atkinson P.W."/>
            <person name="Bidwell S."/>
            <person name="Biedler J."/>
            <person name="Birney E."/>
            <person name="Bruggner R.V."/>
            <person name="Costas J."/>
            <person name="Coy M.R."/>
            <person name="Crabtree J."/>
            <person name="Crawford M."/>
            <person name="Debruyn B."/>
            <person name="Decaprio D."/>
            <person name="Eiglmeier K."/>
            <person name="Eisenstadt E."/>
            <person name="El-Dorry H."/>
            <person name="Gelbart W.M."/>
            <person name="Gomes S.L."/>
            <person name="Hammond M."/>
            <person name="Hannick L.I."/>
            <person name="Hogan J.R."/>
            <person name="Holmes M.H."/>
            <person name="Jaffe D."/>
            <person name="Johnston J.S."/>
            <person name="Kennedy R.C."/>
            <person name="Koo H."/>
            <person name="Kravitz S."/>
            <person name="Kriventseva E.V."/>
            <person name="Kulp D."/>
            <person name="Labutti K."/>
            <person name="Lee E."/>
            <person name="Li S."/>
            <person name="Lovin D.D."/>
            <person name="Mao C."/>
            <person name="Mauceli E."/>
            <person name="Menck C.F."/>
            <person name="Miller J.R."/>
            <person name="Montgomery P."/>
            <person name="Mori A."/>
            <person name="Nascimento A.L."/>
            <person name="Naveira H.F."/>
            <person name="Nusbaum C."/>
            <person name="O'leary S."/>
            <person name="Orvis J."/>
            <person name="Pertea M."/>
            <person name="Quesneville H."/>
            <person name="Reidenbach K.R."/>
            <person name="Rogers Y.H."/>
            <person name="Roth C.W."/>
            <person name="Schneider J.R."/>
            <person name="Schatz M."/>
            <person name="Shumway M."/>
            <person name="Stanke M."/>
            <person name="Stinson E.O."/>
            <person name="Tubio J.M."/>
            <person name="Vanzee J.P."/>
            <person name="Verjovski-Almeida S."/>
            <person name="Werner D."/>
            <person name="White O."/>
            <person name="Wyder S."/>
            <person name="Zeng Q."/>
            <person name="Zhao Q."/>
            <person name="Zhao Y."/>
            <person name="Hill C.A."/>
            <person name="Raikhel A.S."/>
            <person name="Soares M.B."/>
            <person name="Knudson D.L."/>
            <person name="Lee N.H."/>
            <person name="Galagan J."/>
            <person name="Salzberg S.L."/>
            <person name="Paulsen I.T."/>
            <person name="Dimopoulos G."/>
            <person name="Collins F.H."/>
            <person name="Birren B."/>
            <person name="Fraser-Liggett C.M."/>
            <person name="Severson D.W."/>
        </authorList>
    </citation>
    <scope>NUCLEOTIDE SEQUENCE [LARGE SCALE GENOMIC DNA]</scope>
    <source>
        <strain evidence="17">Liverpool</strain>
    </source>
</reference>
<dbReference type="InterPro" id="IPR014009">
    <property type="entry name" value="PIK_FAT"/>
</dbReference>
<dbReference type="InterPro" id="IPR018936">
    <property type="entry name" value="PI3/4_kinase_CS"/>
</dbReference>
<keyword evidence="5" id="KW-0808">Transferase</keyword>
<evidence type="ECO:0000313" key="17">
    <source>
        <dbReference type="EMBL" id="EAT38000.1"/>
    </source>
</evidence>
<dbReference type="PANTHER" id="PTHR11139:SF69">
    <property type="entry name" value="SERINE_THREONINE-PROTEIN KINASE ATR"/>
    <property type="match status" value="1"/>
</dbReference>
<evidence type="ECO:0000256" key="10">
    <source>
        <dbReference type="ARBA" id="ARBA00023204"/>
    </source>
</evidence>
<dbReference type="InterPro" id="IPR011011">
    <property type="entry name" value="Znf_FYVE_PHD"/>
</dbReference>
<dbReference type="Pfam" id="PF02260">
    <property type="entry name" value="FATC"/>
    <property type="match status" value="1"/>
</dbReference>
<dbReference type="Gene3D" id="1.10.1070.11">
    <property type="entry name" value="Phosphatidylinositol 3-/4-kinase, catalytic domain"/>
    <property type="match status" value="1"/>
</dbReference>
<dbReference type="PANTHER" id="PTHR11139">
    <property type="entry name" value="ATAXIA TELANGIECTASIA MUTATED ATM -RELATED"/>
    <property type="match status" value="1"/>
</dbReference>
<keyword evidence="6" id="KW-0547">Nucleotide-binding</keyword>
<name>Q16TZ4_AEDAE</name>
<dbReference type="InterPro" id="IPR000403">
    <property type="entry name" value="PI3/4_kinase_cat_dom"/>
</dbReference>
<evidence type="ECO:0000313" key="18">
    <source>
        <dbReference type="Proteomes" id="UP000682892"/>
    </source>
</evidence>
<comment type="subcellular location">
    <subcellularLocation>
        <location evidence="1">Nucleus</location>
    </subcellularLocation>
</comment>
<protein>
    <recommendedName>
        <fullName evidence="12">Serine/threonine-protein kinase ATR</fullName>
        <ecNumber evidence="3">2.7.11.1</ecNumber>
    </recommendedName>
</protein>
<evidence type="ECO:0000256" key="5">
    <source>
        <dbReference type="ARBA" id="ARBA00022679"/>
    </source>
</evidence>
<dbReference type="InterPro" id="IPR057564">
    <property type="entry name" value="HEAT_ATR"/>
</dbReference>
<dbReference type="PaxDb" id="7159-AAEL010069-PA"/>
<dbReference type="SUPFAM" id="SSF48371">
    <property type="entry name" value="ARM repeat"/>
    <property type="match status" value="2"/>
</dbReference>
<dbReference type="SUPFAM" id="SSF56112">
    <property type="entry name" value="Protein kinase-like (PK-like)"/>
    <property type="match status" value="1"/>
</dbReference>
<evidence type="ECO:0000256" key="8">
    <source>
        <dbReference type="ARBA" id="ARBA00022777"/>
    </source>
</evidence>
<dbReference type="InterPro" id="IPR036940">
    <property type="entry name" value="PI3/4_kinase_cat_sf"/>
</dbReference>
<dbReference type="EMBL" id="CH477636">
    <property type="protein sequence ID" value="EAT38000.1"/>
    <property type="molecule type" value="Genomic_DNA"/>
</dbReference>
<keyword evidence="7" id="KW-0227">DNA damage</keyword>
<keyword evidence="9" id="KW-0067">ATP-binding</keyword>
<dbReference type="STRING" id="7159.Q16TZ4"/>
<accession>Q16TZ4</accession>
<dbReference type="SMART" id="SM00146">
    <property type="entry name" value="PI3Kc"/>
    <property type="match status" value="1"/>
</dbReference>
<feature type="domain" description="FAT" evidence="15">
    <location>
        <begin position="1650"/>
        <end position="2222"/>
    </location>
</feature>
<dbReference type="GO" id="GO:0005524">
    <property type="term" value="F:ATP binding"/>
    <property type="evidence" value="ECO:0007669"/>
    <property type="project" value="UniProtKB-KW"/>
</dbReference>
<feature type="region of interest" description="Disordered" evidence="13">
    <location>
        <begin position="1"/>
        <end position="24"/>
    </location>
</feature>
<dbReference type="GO" id="GO:0005694">
    <property type="term" value="C:chromosome"/>
    <property type="evidence" value="ECO:0007669"/>
    <property type="project" value="TreeGrafter"/>
</dbReference>
<evidence type="ECO:0000256" key="2">
    <source>
        <dbReference type="ARBA" id="ARBA00010769"/>
    </source>
</evidence>
<keyword evidence="8" id="KW-0418">Kinase</keyword>
<dbReference type="Pfam" id="PF23593">
    <property type="entry name" value="HEAT_ATR"/>
    <property type="match status" value="1"/>
</dbReference>
<keyword evidence="4" id="KW-0723">Serine/threonine-protein kinase</keyword>
<dbReference type="OMA" id="YTVYSQM"/>
<dbReference type="Pfam" id="PF00454">
    <property type="entry name" value="PI3_PI4_kinase"/>
    <property type="match status" value="1"/>
</dbReference>
<dbReference type="InterPro" id="IPR003152">
    <property type="entry name" value="FATC_dom"/>
</dbReference>
<evidence type="ECO:0000256" key="1">
    <source>
        <dbReference type="ARBA" id="ARBA00004123"/>
    </source>
</evidence>
<dbReference type="Gene3D" id="1.25.40.10">
    <property type="entry name" value="Tetratricopeptide repeat domain"/>
    <property type="match status" value="1"/>
</dbReference>
<evidence type="ECO:0000256" key="11">
    <source>
        <dbReference type="ARBA" id="ARBA00023242"/>
    </source>
</evidence>
<dbReference type="SUPFAM" id="SSF57903">
    <property type="entry name" value="FYVE/PHD zinc finger"/>
    <property type="match status" value="1"/>
</dbReference>
<dbReference type="VEuPathDB" id="VectorBase:AAEL010069"/>
<keyword evidence="10" id="KW-0234">DNA repair</keyword>
<feature type="domain" description="FATC" evidence="16">
    <location>
        <begin position="2638"/>
        <end position="2670"/>
    </location>
</feature>
<dbReference type="InterPro" id="IPR011990">
    <property type="entry name" value="TPR-like_helical_dom_sf"/>
</dbReference>
<dbReference type="GO" id="GO:0005634">
    <property type="term" value="C:nucleus"/>
    <property type="evidence" value="ECO:0007669"/>
    <property type="project" value="UniProtKB-SubCell"/>
</dbReference>
<dbReference type="SMART" id="SM01343">
    <property type="entry name" value="FATC"/>
    <property type="match status" value="1"/>
</dbReference>
<evidence type="ECO:0000256" key="4">
    <source>
        <dbReference type="ARBA" id="ARBA00022527"/>
    </source>
</evidence>
<evidence type="ECO:0000256" key="13">
    <source>
        <dbReference type="SAM" id="MobiDB-lite"/>
    </source>
</evidence>
<dbReference type="CDD" id="cd00892">
    <property type="entry name" value="PIKKc_ATR"/>
    <property type="match status" value="1"/>
</dbReference>
<evidence type="ECO:0000259" key="16">
    <source>
        <dbReference type="PROSITE" id="PS51190"/>
    </source>
</evidence>
<evidence type="ECO:0000256" key="3">
    <source>
        <dbReference type="ARBA" id="ARBA00012513"/>
    </source>
</evidence>
<feature type="domain" description="PI3K/PI4K catalytic" evidence="14">
    <location>
        <begin position="2328"/>
        <end position="2650"/>
    </location>
</feature>
<dbReference type="SMART" id="SM00802">
    <property type="entry name" value="UME"/>
    <property type="match status" value="1"/>
</dbReference>
<dbReference type="InterPro" id="IPR056802">
    <property type="entry name" value="ATR-like_M-HEAT"/>
</dbReference>
<dbReference type="Proteomes" id="UP000682892">
    <property type="component" value="Chromosome 3"/>
</dbReference>
<sequence>MFLNAVASKPINQNRGMNKKASHQQIPFQNYHQSGHRDECKMDPCCGKCSLVIDVYADLYTVCEGMCAKSFHAKCVDLTEANLCALSSNIIWLCNPCMKVFCRMWERNSTDVATNTDTPPRSVVEDLNELRNTVKDIVCTLSKIVQKPNFATPHHCSTPISSLNLFDGTNEIGCTTKRDESLESTTDMPDDDVFSLYLTNIHKCATKDDISSMVSQQLGAPLSNCLDVVKLMPKSRNINTLDYVSFKVVLDKRAIKESNVLLQKAILSASFVKQVWFLYEATEKYLDILDALNSFEPDKEIKLEHFQMPQHYFEKLNCSCDFAPIVIQSSVTKVTITEVCLHVLSQVVSLVDDSTNQRLRERSAKIVMSTLVNGSLDEKTLCVMFFGQFLKLCTVFTLNLEHLVLEVLSVAETTLERFNRWLSSEIVRLRSLEQFKTALVDFYSKLNALKYDRNPSELKQKLFQCSMKIIKNVMTIKKDAEDLKLKLLEEISKFMKAVQNQFGVNMVNDIYDDVFTLSCQFPDLLNLLEIPITTFGGDFQSFLNTIFQVLSEINFTSDIVLLLLDVCFDATLLKDFGSLDVDFQKQICEWLLLPFANDSKSADHKEIPNNLKKKYYDLLKSGCDVNTLKTRSLDQLCALSLTNISDSVAEGLKNSLWDITQSIVRSEDLAQKRMLHRFYVNILLSFKYKPSQLVNEILNPSLTVPELRPIAIQNLALHFCMKSASFSVFEIRRDCTIRRKIRCFRCKPSANEQDITSTQTSPSQKQELFAQSDGIRLTIDNLDEYALFELSGDTLETLYQSEDSDTQVEMVKLLPILLKHNAELVTSERLIKAWSHLITCNSGDASITFSKTFPILMDYVTSSTLEQHTKDKIVQSCLDKLLQAVKLSLKKPDYNYQSAVMNMVVKFATCEGISEERLMHCLRMLFFFLMLRESEVSREATLAAGEMCEHHGVTPLEMLHWYRHDMIKLIIAISATNYCCFEVSLQKSLYHVSRTFQFSGPVKFATKYYKIILAMLLPWCVKRPKCENILHELSNIIRRDKAVLLSGSFLTVYPYLFINEPANITNQCIDYIMTNTGNTLVHLLHSDIKKTVAEILIFYHLNAECVLHAFRSLLAKDDAQEITTAQMADYIFTRFLGVLTFFEATLINPETEKALKRETLLSLGEIIRLLGGAHITPFRFKIIALLKTALSFEEATLKSICIKVWRIFICTVDVQQLGQLLSTIFVSLVQFINQFPEDINYIFHYLVVQNNSLLSRYIPDLFFLDETKVNDEIKAIVAKRIKAEKDYDQFSNRFSELIKQVNHENLSVRVFGLRYLKRLFATSRKQVNDATIGQLTFNPIVESLLDNLIKSCSDIDINYRLRASECIGELGAVAPSYLPPNYAPQDSFALSVHSDAFASMALAELCRAYQFQKDTKHVDTFSLAIQEILVERGVSPKTGKKLDVWEAIPERLRPIMEPLLTSCYTGLAMTATVECHPIFGSSKAQSCQEWAYLWACQMIEHLEKDNTQNLLKSFKPSIRCDMSTMTLFLPYILLHAIQASPENCRKKMVEELQFLFNAIMNNNPEIDSPEDQSHYIRGLRTLYFKVDEHSLPAAEIETSDMSNECAKFAFNLLDFLEKWKRQWRKVYQLDDSKSDFHNVDWFLNEFDHKMLADINFKCNEFARSLMYLEAFIEDDPSRLQQNLFFLAKLFTHLNDPDSVEGVMCLKTTEPTLAEQILLHNATGRLHQTAACYERMLQVGDMSPRDIHNMVECYLRLDQPETALLLSESLLNKYYESNVHTLLQEIKAEPLYRLGRFEELEELLESPSVQDSDSWGVVCGSLMISYRKNEHEQFMQKLEQARLAVLRMLRSSDLKISAYEKGYEQVLKLHMITEFEKCEQVLDNVRSNGLSQCHINIQTLIENFESRLELLQPAAGTVEPIINLRRILLNETKIIINGLPTEPSSANLLKAINETIDSHIGELWIKSTELASRAKLFEQAHLYILHAESYKPKELFIKKAKLLWEKRDVANVFKVLERGLAEIMQTANVTEAKQLPKDDRMIYAQGKLLIAIYNADSSNVSTSINQKCFKEAVLANPESETCMVQLAQYLDKLHANFSSDDQDSTKGWELLQDVMTYYGKSMMYGSTYIYQSMPKVLSIWLDFTSRGVQNDSYRKICSNMNKLAQRFSETLSPYFFFTAFSQLMSRVAHPSVEVFQVLKSIIVKLILTYPQQSLWMLLSVYKSSYANRVKRCHEIFHDKKLAKTSMQKMITDFNALAEKFIELTNKDLGSSRETKGLVSSVVKSLPKLFMDGMLSDIMMPIQKCMQLVLDQNSPNFSSCPMDLVYIKGIREEFTILQSLQKPRKITLIGSDGREYIMMMKPKDDLRKDFRLMEFNAVVKQYLYKDPDAKHRRLNIRTYAVLPLNEECGIIEWVENLNTFRSIICTYYKQRGLGMPAKELRNYNFKRQEPLQKKRDTFLNILLPRHPPVFGEWFRDRFSNPHNWFQARSSYIRTTAVISIVGYILGLGDRHGENILFDAKNGDSVHVDFNCLFNKGETFEVPELVPFRLTHNMVKAMGPLGVEGLYRKCCEITLRVLQNQTPTLMSVLKPFVYDPLVSWSKITKHDGTTERTDPQAMNNVKHIEERLKGYVRIHGKTSQMPLSVEGQVNHLITEATNQDNLAQMYIGWAGYM</sequence>
<dbReference type="PROSITE" id="PS00916">
    <property type="entry name" value="PI3_4_KINASE_2"/>
    <property type="match status" value="1"/>
</dbReference>
<evidence type="ECO:0000259" key="15">
    <source>
        <dbReference type="PROSITE" id="PS51189"/>
    </source>
</evidence>
<dbReference type="InterPro" id="IPR016024">
    <property type="entry name" value="ARM-type_fold"/>
</dbReference>
<comment type="similarity">
    <text evidence="2">Belongs to the PI3/PI4-kinase family. ATM subfamily.</text>
</comment>